<feature type="domain" description="EamA" evidence="3">
    <location>
        <begin position="8"/>
        <end position="120"/>
    </location>
</feature>
<evidence type="ECO:0000259" key="3">
    <source>
        <dbReference type="Pfam" id="PF00892"/>
    </source>
</evidence>
<comment type="caution">
    <text evidence="4">The sequence shown here is derived from an EMBL/GenBank/DDBJ whole genome shotgun (WGS) entry which is preliminary data.</text>
</comment>
<dbReference type="RefSeq" id="WP_338204919.1">
    <property type="nucleotide sequence ID" value="NZ_JAEKNR010000229.1"/>
</dbReference>
<dbReference type="InterPro" id="IPR000620">
    <property type="entry name" value="EamA_dom"/>
</dbReference>
<feature type="transmembrane region" description="Helical" evidence="2">
    <location>
        <begin position="65"/>
        <end position="83"/>
    </location>
</feature>
<dbReference type="GO" id="GO:0016020">
    <property type="term" value="C:membrane"/>
    <property type="evidence" value="ECO:0007669"/>
    <property type="project" value="InterPro"/>
</dbReference>
<feature type="transmembrane region" description="Helical" evidence="2">
    <location>
        <begin position="95"/>
        <end position="114"/>
    </location>
</feature>
<evidence type="ECO:0000256" key="2">
    <source>
        <dbReference type="SAM" id="Phobius"/>
    </source>
</evidence>
<sequence>MSTQQRLAYVALVLSALLFGVGTAFAVFALRALTAFDLLAVEIGSATVTLWVALAVLGPRTTRRWPIYALLGLLEPALSFALYNSGLAQTSATHGALLESLDGLFVVILGTLLLRERLNVPSASRCCWASRALCWWRRPRAPTARIDPPGPATAWWCSGSSRRPSIRSRCAGLEARTRR</sequence>
<feature type="transmembrane region" description="Helical" evidence="2">
    <location>
        <begin position="38"/>
        <end position="58"/>
    </location>
</feature>
<keyword evidence="5" id="KW-1185">Reference proteome</keyword>
<reference evidence="4" key="1">
    <citation type="submission" date="2020-10" db="EMBL/GenBank/DDBJ databases">
        <title>Ca. Dormibacterota MAGs.</title>
        <authorList>
            <person name="Montgomery K."/>
        </authorList>
    </citation>
    <scope>NUCLEOTIDE SEQUENCE [LARGE SCALE GENOMIC DNA]</scope>
    <source>
        <strain evidence="4">SC8812_S17_10</strain>
    </source>
</reference>
<evidence type="ECO:0000256" key="1">
    <source>
        <dbReference type="ARBA" id="ARBA00007362"/>
    </source>
</evidence>
<dbReference type="InterPro" id="IPR037185">
    <property type="entry name" value="EmrE-like"/>
</dbReference>
<keyword evidence="2" id="KW-0472">Membrane</keyword>
<dbReference type="Pfam" id="PF00892">
    <property type="entry name" value="EamA"/>
    <property type="match status" value="1"/>
</dbReference>
<proteinExistence type="inferred from homology"/>
<gene>
    <name evidence="4" type="ORF">JF922_23035</name>
</gene>
<dbReference type="AlphaFoldDB" id="A0A934KEZ6"/>
<organism evidence="4 5">
    <name type="scientific">Candidatus Nephthysia bennettiae</name>
    <dbReference type="NCBI Taxonomy" id="3127016"/>
    <lineage>
        <taxon>Bacteria</taxon>
        <taxon>Bacillati</taxon>
        <taxon>Candidatus Dormiibacterota</taxon>
        <taxon>Candidatus Dormibacteria</taxon>
        <taxon>Candidatus Dormibacterales</taxon>
        <taxon>Candidatus Dormibacteraceae</taxon>
        <taxon>Candidatus Nephthysia</taxon>
    </lineage>
</organism>
<evidence type="ECO:0000313" key="5">
    <source>
        <dbReference type="Proteomes" id="UP000612893"/>
    </source>
</evidence>
<feature type="transmembrane region" description="Helical" evidence="2">
    <location>
        <begin position="7"/>
        <end position="32"/>
    </location>
</feature>
<evidence type="ECO:0000313" key="4">
    <source>
        <dbReference type="EMBL" id="MBJ7600930.1"/>
    </source>
</evidence>
<keyword evidence="2" id="KW-0812">Transmembrane</keyword>
<comment type="similarity">
    <text evidence="1">Belongs to the EamA transporter family.</text>
</comment>
<dbReference type="EMBL" id="JAEKNR010000229">
    <property type="protein sequence ID" value="MBJ7600930.1"/>
    <property type="molecule type" value="Genomic_DNA"/>
</dbReference>
<accession>A0A934KEZ6</accession>
<dbReference type="SUPFAM" id="SSF103481">
    <property type="entry name" value="Multidrug resistance efflux transporter EmrE"/>
    <property type="match status" value="1"/>
</dbReference>
<protein>
    <submittedName>
        <fullName evidence="4">DMT family transporter</fullName>
    </submittedName>
</protein>
<keyword evidence="2" id="KW-1133">Transmembrane helix</keyword>
<dbReference type="Proteomes" id="UP000612893">
    <property type="component" value="Unassembled WGS sequence"/>
</dbReference>
<name>A0A934KEZ6_9BACT</name>